<organism evidence="1 2">
    <name type="scientific">Dendrobium nobile</name>
    <name type="common">Orchid</name>
    <dbReference type="NCBI Taxonomy" id="94219"/>
    <lineage>
        <taxon>Eukaryota</taxon>
        <taxon>Viridiplantae</taxon>
        <taxon>Streptophyta</taxon>
        <taxon>Embryophyta</taxon>
        <taxon>Tracheophyta</taxon>
        <taxon>Spermatophyta</taxon>
        <taxon>Magnoliopsida</taxon>
        <taxon>Liliopsida</taxon>
        <taxon>Asparagales</taxon>
        <taxon>Orchidaceae</taxon>
        <taxon>Epidendroideae</taxon>
        <taxon>Malaxideae</taxon>
        <taxon>Dendrobiinae</taxon>
        <taxon>Dendrobium</taxon>
    </lineage>
</organism>
<keyword evidence="2" id="KW-1185">Reference proteome</keyword>
<sequence>MKTSIYLHVSVADVLKRSKTTIKCMENMTSASTYKYKFKAGGSLVHYDPPTKINK</sequence>
<comment type="caution">
    <text evidence="1">The sequence shown here is derived from an EMBL/GenBank/DDBJ whole genome shotgun (WGS) entry which is preliminary data.</text>
</comment>
<dbReference type="AlphaFoldDB" id="A0A8T3A7U1"/>
<protein>
    <submittedName>
        <fullName evidence="1">Uncharacterized protein</fullName>
    </submittedName>
</protein>
<accession>A0A8T3A7U1</accession>
<dbReference type="Proteomes" id="UP000829196">
    <property type="component" value="Unassembled WGS sequence"/>
</dbReference>
<gene>
    <name evidence="1" type="ORF">KFK09_026405</name>
</gene>
<reference evidence="1" key="1">
    <citation type="journal article" date="2022" name="Front. Genet.">
        <title>Chromosome-Scale Assembly of the Dendrobium nobile Genome Provides Insights Into the Molecular Mechanism of the Biosynthesis of the Medicinal Active Ingredient of Dendrobium.</title>
        <authorList>
            <person name="Xu Q."/>
            <person name="Niu S.-C."/>
            <person name="Li K.-L."/>
            <person name="Zheng P.-J."/>
            <person name="Zhang X.-J."/>
            <person name="Jia Y."/>
            <person name="Liu Y."/>
            <person name="Niu Y.-X."/>
            <person name="Yu L.-H."/>
            <person name="Chen D.-F."/>
            <person name="Zhang G.-Q."/>
        </authorList>
    </citation>
    <scope>NUCLEOTIDE SEQUENCE</scope>
    <source>
        <tissue evidence="1">Leaf</tissue>
    </source>
</reference>
<evidence type="ECO:0000313" key="1">
    <source>
        <dbReference type="EMBL" id="KAI0492139.1"/>
    </source>
</evidence>
<dbReference type="EMBL" id="JAGYWB010000018">
    <property type="protein sequence ID" value="KAI0492139.1"/>
    <property type="molecule type" value="Genomic_DNA"/>
</dbReference>
<proteinExistence type="predicted"/>
<name>A0A8T3A7U1_DENNO</name>
<evidence type="ECO:0000313" key="2">
    <source>
        <dbReference type="Proteomes" id="UP000829196"/>
    </source>
</evidence>